<evidence type="ECO:0000256" key="1">
    <source>
        <dbReference type="SAM" id="Phobius"/>
    </source>
</evidence>
<reference evidence="3 4" key="1">
    <citation type="submission" date="2020-03" db="EMBL/GenBank/DDBJ databases">
        <title>Genome sequence of strain Massilia sp. TW-1.</title>
        <authorList>
            <person name="Chaudhary D.K."/>
        </authorList>
    </citation>
    <scope>NUCLEOTIDE SEQUENCE [LARGE SCALE GENOMIC DNA]</scope>
    <source>
        <strain evidence="3 4">TW-1</strain>
    </source>
</reference>
<dbReference type="InterPro" id="IPR038367">
    <property type="entry name" value="PelD_GGDEF_sf"/>
</dbReference>
<name>A0ABX0PIG7_9BURK</name>
<keyword evidence="1" id="KW-0812">Transmembrane</keyword>
<keyword evidence="4" id="KW-1185">Reference proteome</keyword>
<evidence type="ECO:0000259" key="2">
    <source>
        <dbReference type="Pfam" id="PF16963"/>
    </source>
</evidence>
<feature type="transmembrane region" description="Helical" evidence="1">
    <location>
        <begin position="123"/>
        <end position="143"/>
    </location>
</feature>
<dbReference type="InterPro" id="IPR029016">
    <property type="entry name" value="GAF-like_dom_sf"/>
</dbReference>
<proteinExistence type="predicted"/>
<feature type="transmembrane region" description="Helical" evidence="1">
    <location>
        <begin position="84"/>
        <end position="103"/>
    </location>
</feature>
<protein>
    <recommendedName>
        <fullName evidence="2">PelD GGDEF domain-containing protein</fullName>
    </recommendedName>
</protein>
<feature type="domain" description="PelD GGDEF" evidence="2">
    <location>
        <begin position="345"/>
        <end position="469"/>
    </location>
</feature>
<dbReference type="Proteomes" id="UP000716322">
    <property type="component" value="Unassembled WGS sequence"/>
</dbReference>
<dbReference type="InterPro" id="IPR031583">
    <property type="entry name" value="PelD_GGDEF"/>
</dbReference>
<dbReference type="EMBL" id="JAAQOM010000013">
    <property type="protein sequence ID" value="NIA56203.1"/>
    <property type="molecule type" value="Genomic_DNA"/>
</dbReference>
<dbReference type="Gene3D" id="3.30.70.2880">
    <property type="match status" value="1"/>
</dbReference>
<dbReference type="SUPFAM" id="SSF55781">
    <property type="entry name" value="GAF domain-like"/>
    <property type="match status" value="1"/>
</dbReference>
<keyword evidence="1" id="KW-0472">Membrane</keyword>
<evidence type="ECO:0000313" key="4">
    <source>
        <dbReference type="Proteomes" id="UP000716322"/>
    </source>
</evidence>
<gene>
    <name evidence="3" type="ORF">HAV22_21460</name>
</gene>
<comment type="caution">
    <text evidence="3">The sequence shown here is derived from an EMBL/GenBank/DDBJ whole genome shotgun (WGS) entry which is preliminary data.</text>
</comment>
<organism evidence="3 4">
    <name type="scientific">Telluria antibiotica</name>
    <dbReference type="NCBI Taxonomy" id="2717319"/>
    <lineage>
        <taxon>Bacteria</taxon>
        <taxon>Pseudomonadati</taxon>
        <taxon>Pseudomonadota</taxon>
        <taxon>Betaproteobacteria</taxon>
        <taxon>Burkholderiales</taxon>
        <taxon>Oxalobacteraceae</taxon>
        <taxon>Telluria group</taxon>
        <taxon>Telluria</taxon>
    </lineage>
</organism>
<accession>A0ABX0PIG7</accession>
<evidence type="ECO:0000313" key="3">
    <source>
        <dbReference type="EMBL" id="NIA56203.1"/>
    </source>
</evidence>
<dbReference type="RefSeq" id="WP_166861792.1">
    <property type="nucleotide sequence ID" value="NZ_JAAQOM010000013.1"/>
</dbReference>
<dbReference type="Pfam" id="PF16963">
    <property type="entry name" value="PelD_GGDEF"/>
    <property type="match status" value="1"/>
</dbReference>
<sequence length="471" mass="52719">MRDHDQPLIEDPPARQPLLRRAFPDTRKDPVAEPAVWIGRAIESTLMCLAGVALNGWINPADPLGVHAQFPWLWTIPVLVAMRYGTSIAILASMVFLATWLALRALHPSVDLTGGVRAERFPHAFFVGGTIWTLICGQFSDVWSDRHRRVLAANLYFKERLQIVTRNHFLLRLSHERLERDMLSKTLTLRETLQRLRAITQKEHRSGNTLPGIDDFLRVVAQGCQFEAAAVHRIIHDGWVEATPHAYLGPKATLDVNDPMVRQCMSVRKLSHLRNIDASEQTSRYVACAPLQSSSGQLLGVLAVSKMPFIALNTGNLQLMTVLAGYYADGVEHEHAAAAIVTRFPDIPNEFALELVRLCRTRRDAGIASSMVAHVFDDTEQGQALFEQVRSLRRSIDMQWAFSDQHHRLAITLLPMTGIEAVQGYILRIESALKRYPGTQTPSAHIGTHTVQLGRLSSGDTLARLLEKCHE</sequence>
<keyword evidence="1" id="KW-1133">Transmembrane helix</keyword>
<dbReference type="Gene3D" id="3.30.450.40">
    <property type="match status" value="1"/>
</dbReference>